<name>U5CWD4_AMBTC</name>
<dbReference type="PANTHER" id="PTHR32166">
    <property type="entry name" value="OSJNBA0013A04.12 PROTEIN"/>
    <property type="match status" value="1"/>
</dbReference>
<organism evidence="2 3">
    <name type="scientific">Amborella trichopoda</name>
    <dbReference type="NCBI Taxonomy" id="13333"/>
    <lineage>
        <taxon>Eukaryota</taxon>
        <taxon>Viridiplantae</taxon>
        <taxon>Streptophyta</taxon>
        <taxon>Embryophyta</taxon>
        <taxon>Tracheophyta</taxon>
        <taxon>Spermatophyta</taxon>
        <taxon>Magnoliopsida</taxon>
        <taxon>Amborellales</taxon>
        <taxon>Amborellaceae</taxon>
        <taxon>Amborella</taxon>
    </lineage>
</organism>
<sequence length="142" mass="16151">MLLATLGLELYDVSAKEVLKRYEGLTTVRLKAIKGKEAWYWVHLEPILVQNPDTGAPKAIKLRCSLCNSLLCFQPFENNFRAPKARNLPQFADRFKAKALRNLEFENHWIVNLSCQFQGSNSLIKDFGKQLPLFREVAVAGA</sequence>
<reference evidence="3" key="1">
    <citation type="journal article" date="2013" name="Science">
        <title>The Amborella genome and the evolution of flowering plants.</title>
        <authorList>
            <consortium name="Amborella Genome Project"/>
        </authorList>
    </citation>
    <scope>NUCLEOTIDE SEQUENCE [LARGE SCALE GENOMIC DNA]</scope>
</reference>
<dbReference type="HOGENOM" id="CLU_1818429_0_0_1"/>
<dbReference type="Gramene" id="ERN14454">
    <property type="protein sequence ID" value="ERN14454"/>
    <property type="gene ID" value="AMTR_s00185p00043310"/>
</dbReference>
<dbReference type="Pfam" id="PF25908">
    <property type="entry name" value="DUF7963"/>
    <property type="match status" value="1"/>
</dbReference>
<feature type="domain" description="DUF7963" evidence="1">
    <location>
        <begin position="12"/>
        <end position="71"/>
    </location>
</feature>
<dbReference type="Proteomes" id="UP000017836">
    <property type="component" value="Unassembled WGS sequence"/>
</dbReference>
<evidence type="ECO:0000313" key="2">
    <source>
        <dbReference type="EMBL" id="ERN14454.1"/>
    </source>
</evidence>
<protein>
    <recommendedName>
        <fullName evidence="1">DUF7963 domain-containing protein</fullName>
    </recommendedName>
</protein>
<accession>U5CWD4</accession>
<proteinExistence type="predicted"/>
<evidence type="ECO:0000313" key="3">
    <source>
        <dbReference type="Proteomes" id="UP000017836"/>
    </source>
</evidence>
<dbReference type="PANTHER" id="PTHR32166:SF24">
    <property type="entry name" value="F16P17.2 PROTEIN"/>
    <property type="match status" value="1"/>
</dbReference>
<dbReference type="InterPro" id="IPR058269">
    <property type="entry name" value="DUF7963"/>
</dbReference>
<dbReference type="AlphaFoldDB" id="U5CWD4"/>
<keyword evidence="3" id="KW-1185">Reference proteome</keyword>
<evidence type="ECO:0000259" key="1">
    <source>
        <dbReference type="Pfam" id="PF25908"/>
    </source>
</evidence>
<dbReference type="EMBL" id="KI392548">
    <property type="protein sequence ID" value="ERN14454.1"/>
    <property type="molecule type" value="Genomic_DNA"/>
</dbReference>
<gene>
    <name evidence="2" type="ORF">AMTR_s00185p00043310</name>
</gene>